<comment type="catalytic activity">
    <reaction evidence="2">
        <text>Couples ATP hydrolysis with the unwinding of duplex DNA by translocating in the 3'-5' direction.</text>
        <dbReference type="EC" id="5.6.2.4"/>
    </reaction>
</comment>
<dbReference type="InterPro" id="IPR002789">
    <property type="entry name" value="HerA_central"/>
</dbReference>
<dbReference type="InterPro" id="IPR027417">
    <property type="entry name" value="P-loop_NTPase"/>
</dbReference>
<evidence type="ECO:0000313" key="6">
    <source>
        <dbReference type="EMBL" id="BDR91923.1"/>
    </source>
</evidence>
<dbReference type="Gene3D" id="3.40.50.300">
    <property type="entry name" value="P-loop containing nucleotide triphosphate hydrolases"/>
    <property type="match status" value="1"/>
</dbReference>
<reference evidence="9" key="3">
    <citation type="submission" date="2022-09" db="EMBL/GenBank/DDBJ databases">
        <title>Complete genome sequence of Vulcanisaeta souniana.</title>
        <authorList>
            <person name="Kato S."/>
            <person name="Itoh T."/>
            <person name="Ohkuma M."/>
        </authorList>
    </citation>
    <scope>NUCLEOTIDE SEQUENCE [LARGE SCALE GENOMIC DNA]</scope>
    <source>
        <strain evidence="9">JCM 11219</strain>
    </source>
</reference>
<organism evidence="7 8">
    <name type="scientific">Vulcanisaeta souniana JCM 11219</name>
    <dbReference type="NCBI Taxonomy" id="1293586"/>
    <lineage>
        <taxon>Archaea</taxon>
        <taxon>Thermoproteota</taxon>
        <taxon>Thermoprotei</taxon>
        <taxon>Thermoproteales</taxon>
        <taxon>Thermoproteaceae</taxon>
        <taxon>Vulcanisaeta</taxon>
    </lineage>
</organism>
<dbReference type="Proteomes" id="UP001060771">
    <property type="component" value="Chromosome"/>
</dbReference>
<dbReference type="RefSeq" id="WP_188602380.1">
    <property type="nucleotide sequence ID" value="NZ_AP026830.1"/>
</dbReference>
<keyword evidence="9" id="KW-1185">Reference proteome</keyword>
<evidence type="ECO:0000256" key="2">
    <source>
        <dbReference type="ARBA" id="ARBA00034617"/>
    </source>
</evidence>
<dbReference type="CDD" id="cd01127">
    <property type="entry name" value="TrwB_TraG_TraD_VirD4"/>
    <property type="match status" value="1"/>
</dbReference>
<dbReference type="AlphaFoldDB" id="A0A830E476"/>
<dbReference type="InterPro" id="IPR008571">
    <property type="entry name" value="HerA-like"/>
</dbReference>
<evidence type="ECO:0000313" key="7">
    <source>
        <dbReference type="EMBL" id="GGI69331.1"/>
    </source>
</evidence>
<reference evidence="7" key="2">
    <citation type="submission" date="2020-09" db="EMBL/GenBank/DDBJ databases">
        <authorList>
            <person name="Sun Q."/>
            <person name="Ohkuma M."/>
        </authorList>
    </citation>
    <scope>NUCLEOTIDE SEQUENCE</scope>
    <source>
        <strain evidence="7">JCM 11219</strain>
    </source>
</reference>
<name>A0A830E476_9CREN</name>
<evidence type="ECO:0000313" key="9">
    <source>
        <dbReference type="Proteomes" id="UP001060771"/>
    </source>
</evidence>
<dbReference type="InterPro" id="IPR003593">
    <property type="entry name" value="AAA+_ATPase"/>
</dbReference>
<comment type="catalytic activity">
    <reaction evidence="3">
        <text>ATP + H2O = ADP + phosphate + H(+)</text>
        <dbReference type="Rhea" id="RHEA:13065"/>
        <dbReference type="ChEBI" id="CHEBI:15377"/>
        <dbReference type="ChEBI" id="CHEBI:15378"/>
        <dbReference type="ChEBI" id="CHEBI:30616"/>
        <dbReference type="ChEBI" id="CHEBI:43474"/>
        <dbReference type="ChEBI" id="CHEBI:456216"/>
        <dbReference type="EC" id="5.6.2.3"/>
    </reaction>
</comment>
<evidence type="ECO:0000256" key="1">
    <source>
        <dbReference type="ARBA" id="ARBA00007816"/>
    </source>
</evidence>
<dbReference type="SMART" id="SM00382">
    <property type="entry name" value="AAA"/>
    <property type="match status" value="1"/>
</dbReference>
<evidence type="ECO:0000256" key="4">
    <source>
        <dbReference type="ARBA" id="ARBA00048988"/>
    </source>
</evidence>
<evidence type="ECO:0000256" key="3">
    <source>
        <dbReference type="ARBA" id="ARBA00048954"/>
    </source>
</evidence>
<gene>
    <name evidence="7" type="ORF">GCM10007112_02880</name>
    <name evidence="6" type="ORF">Vsou_10160</name>
</gene>
<reference evidence="6" key="4">
    <citation type="journal article" date="2023" name="Microbiol. Resour. Announc.">
        <title>Complete Genome Sequence of Vulcanisaeta souniana Strain IC-059, a Hyperthermophilic Archaeon Isolated from Hot Spring Water in Japan.</title>
        <authorList>
            <person name="Kato S."/>
            <person name="Itoh T."/>
            <person name="Wu L."/>
            <person name="Ma J."/>
            <person name="Ohkuma M."/>
        </authorList>
    </citation>
    <scope>NUCLEOTIDE SEQUENCE</scope>
    <source>
        <strain evidence="6">JCM 11219</strain>
    </source>
</reference>
<dbReference type="GO" id="GO:0043138">
    <property type="term" value="F:3'-5' DNA helicase activity"/>
    <property type="evidence" value="ECO:0007669"/>
    <property type="project" value="UniProtKB-EC"/>
</dbReference>
<dbReference type="Pfam" id="PF01935">
    <property type="entry name" value="DUF87"/>
    <property type="match status" value="1"/>
</dbReference>
<protein>
    <recommendedName>
        <fullName evidence="5">AAA+ ATPase domain-containing protein</fullName>
    </recommendedName>
</protein>
<dbReference type="GeneID" id="76206563"/>
<dbReference type="EMBL" id="AP026830">
    <property type="protein sequence ID" value="BDR91923.1"/>
    <property type="molecule type" value="Genomic_DNA"/>
</dbReference>
<dbReference type="PANTHER" id="PTHR42957">
    <property type="entry name" value="HELICASE MJ1565-RELATED"/>
    <property type="match status" value="1"/>
</dbReference>
<dbReference type="GO" id="GO:0043139">
    <property type="term" value="F:5'-3' DNA helicase activity"/>
    <property type="evidence" value="ECO:0007669"/>
    <property type="project" value="UniProtKB-EC"/>
</dbReference>
<dbReference type="PANTHER" id="PTHR42957:SF1">
    <property type="entry name" value="HELICASE MJ1565-RELATED"/>
    <property type="match status" value="1"/>
</dbReference>
<comment type="similarity">
    <text evidence="1">Belongs to the HerA family.</text>
</comment>
<dbReference type="OrthoDB" id="10575at2157"/>
<reference evidence="7" key="1">
    <citation type="journal article" date="2014" name="Int. J. Syst. Evol. Microbiol.">
        <title>Complete genome sequence of Corynebacterium casei LMG S-19264T (=DSM 44701T), isolated from a smear-ripened cheese.</title>
        <authorList>
            <consortium name="US DOE Joint Genome Institute (JGI-PGF)"/>
            <person name="Walter F."/>
            <person name="Albersmeier A."/>
            <person name="Kalinowski J."/>
            <person name="Ruckert C."/>
        </authorList>
    </citation>
    <scope>NUCLEOTIDE SEQUENCE</scope>
    <source>
        <strain evidence="7">JCM 11219</strain>
    </source>
</reference>
<dbReference type="Proteomes" id="UP000657075">
    <property type="component" value="Unassembled WGS sequence"/>
</dbReference>
<comment type="catalytic activity">
    <reaction evidence="4">
        <text>ATP + H2O = ADP + phosphate + H(+)</text>
        <dbReference type="Rhea" id="RHEA:13065"/>
        <dbReference type="ChEBI" id="CHEBI:15377"/>
        <dbReference type="ChEBI" id="CHEBI:15378"/>
        <dbReference type="ChEBI" id="CHEBI:30616"/>
        <dbReference type="ChEBI" id="CHEBI:43474"/>
        <dbReference type="ChEBI" id="CHEBI:456216"/>
        <dbReference type="EC" id="5.6.2.4"/>
    </reaction>
</comment>
<accession>A0A830E476</accession>
<sequence>MSSLSSNLLKISNRLILGLRVKKEFNALDLVQVLSGLRITVIRDEVGLIILHTPTHIPLFTNVHRDRMRQLLSRWVDYVEPLPSGITLGIIDNAITNFSEVKPGKAILESQGSTPSIITICRLSNDQVKYSLFLRGSTHGKTDLFSCNNKAFLPQLRDNVNLVLKPSPRPGSTFMTIYYPIDIDLTRHLVVLGATGSGKTTLVKSLIINALQKNIFNRIIIFDPTGEYSLFLTGRGYIAIPGIDIAVNPLTLSRHRASELLSMAIQAAALLYGENDNGGFSFIQLEILDKALERVGDRNTLKDLYMALNDLEQEFRRNDYLNAISAVRRRLRKVMIAALMRNALSTSAVRSRLLVINMAPLYFVSQVAAVVFTLTFLEVFSSMFSNSFIVIDEAHRILNRYVIGESIIERLIREGRHDGTTLILVTQNPLDVKRNVLDIVGHYVVFKLNGKSAVEAADLLGIDKEEIIRLKPLEFYYHGNDITVKVYIMDNPGANYLVSSDVIYRRLLEKVDDQDYVSNMIRRFGRSLNPILVPQVIELGGRLGYDVRSIIQLAARKDPEYYRLLSRVVIGED</sequence>
<evidence type="ECO:0000313" key="8">
    <source>
        <dbReference type="Proteomes" id="UP000657075"/>
    </source>
</evidence>
<proteinExistence type="inferred from homology"/>
<dbReference type="EMBL" id="BMNM01000001">
    <property type="protein sequence ID" value="GGI69331.1"/>
    <property type="molecule type" value="Genomic_DNA"/>
</dbReference>
<feature type="domain" description="AAA+ ATPase" evidence="5">
    <location>
        <begin position="185"/>
        <end position="451"/>
    </location>
</feature>
<dbReference type="SUPFAM" id="SSF52540">
    <property type="entry name" value="P-loop containing nucleoside triphosphate hydrolases"/>
    <property type="match status" value="1"/>
</dbReference>
<evidence type="ECO:0000259" key="5">
    <source>
        <dbReference type="SMART" id="SM00382"/>
    </source>
</evidence>